<dbReference type="InterPro" id="IPR039440">
    <property type="entry name" value="DUF3850"/>
</dbReference>
<keyword evidence="3" id="KW-1185">Reference proteome</keyword>
<sequence>MIHELKIDEQWYHHVRDLTKNVEVRVHDRDYQAGDTLVLRVESKGWLPRVERRITHVLPASLVVGLAPGYVALSLDDGGKLADAEERARRAEKSNAPLRGTITRLTRELRALQGEDQ</sequence>
<feature type="domain" description="DUF3850" evidence="1">
    <location>
        <begin position="2"/>
        <end position="74"/>
    </location>
</feature>
<gene>
    <name evidence="2" type="primary">60</name>
    <name evidence="2" type="ORF">SEA_BOSNIA_60</name>
</gene>
<dbReference type="Pfam" id="PF12961">
    <property type="entry name" value="DUF3850"/>
    <property type="match status" value="1"/>
</dbReference>
<dbReference type="SUPFAM" id="SSF88697">
    <property type="entry name" value="PUA domain-like"/>
    <property type="match status" value="1"/>
</dbReference>
<dbReference type="Gene3D" id="2.30.130.30">
    <property type="entry name" value="Hypothetical protein"/>
    <property type="match status" value="1"/>
</dbReference>
<organism evidence="2 3">
    <name type="scientific">Gordonia phage Bosnia</name>
    <dbReference type="NCBI Taxonomy" id="2776839"/>
    <lineage>
        <taxon>Viruses</taxon>
        <taxon>Duplodnaviria</taxon>
        <taxon>Heunggongvirae</taxon>
        <taxon>Uroviricota</taxon>
        <taxon>Caudoviricetes</taxon>
        <taxon>Nymbaxtervirinae</taxon>
        <taxon>Nymphadoravirus</taxon>
        <taxon>Nymphadoravirus bosnia</taxon>
    </lineage>
</organism>
<dbReference type="InterPro" id="IPR015947">
    <property type="entry name" value="PUA-like_sf"/>
</dbReference>
<reference evidence="2 3" key="1">
    <citation type="submission" date="2020-08" db="EMBL/GenBank/DDBJ databases">
        <authorList>
            <person name="Min H."/>
            <person name="Gabrielle-Ann F."/>
            <person name="Adams J.C."/>
            <person name="Ponce A.M."/>
            <person name="Rodriguez A.M."/>
            <person name="McFadden T.J."/>
            <person name="Benavides Y.J."/>
            <person name="Emanuel T.D."/>
            <person name="Gordon L.-A.S."/>
            <person name="Frohlich J.N."/>
            <person name="Washington J.M."/>
            <person name="Garlena R.A."/>
            <person name="Russell D.A."/>
            <person name="Pope W.H."/>
            <person name="Jacobs-Sera D."/>
            <person name="Hatfull G.F."/>
        </authorList>
    </citation>
    <scope>NUCLEOTIDE SEQUENCE [LARGE SCALE GENOMIC DNA]</scope>
</reference>
<protein>
    <submittedName>
        <fullName evidence="2">ASC-1 transcription coactivator</fullName>
    </submittedName>
</protein>
<dbReference type="EMBL" id="MT952844">
    <property type="protein sequence ID" value="QOI66890.1"/>
    <property type="molecule type" value="Genomic_DNA"/>
</dbReference>
<dbReference type="KEGG" id="vg:77928670"/>
<evidence type="ECO:0000313" key="3">
    <source>
        <dbReference type="Proteomes" id="UP000593614"/>
    </source>
</evidence>
<evidence type="ECO:0000313" key="2">
    <source>
        <dbReference type="EMBL" id="QOI66890.1"/>
    </source>
</evidence>
<proteinExistence type="predicted"/>
<dbReference type="Proteomes" id="UP000593614">
    <property type="component" value="Genome"/>
</dbReference>
<dbReference type="GeneID" id="77928670"/>
<name>A0A7L8ZE53_9CAUD</name>
<evidence type="ECO:0000259" key="1">
    <source>
        <dbReference type="Pfam" id="PF12961"/>
    </source>
</evidence>
<accession>A0A7L8ZE53</accession>
<dbReference type="RefSeq" id="YP_010652843.1">
    <property type="nucleotide sequence ID" value="NC_070790.1"/>
</dbReference>